<feature type="region of interest" description="Disordered" evidence="13">
    <location>
        <begin position="458"/>
        <end position="484"/>
    </location>
</feature>
<keyword evidence="7" id="KW-0805">Transcription regulation</keyword>
<dbReference type="GO" id="GO:0003677">
    <property type="term" value="F:DNA binding"/>
    <property type="evidence" value="ECO:0007669"/>
    <property type="project" value="UniProtKB-KW"/>
</dbReference>
<keyword evidence="11" id="KW-0325">Glycoprotein</keyword>
<dbReference type="FunFam" id="1.20.5.170:FF:000085">
    <property type="entry name" value="bZIP transcription factor 49"/>
    <property type="match status" value="1"/>
</dbReference>
<feature type="compositionally biased region" description="Polar residues" evidence="13">
    <location>
        <begin position="138"/>
        <end position="159"/>
    </location>
</feature>
<dbReference type="SUPFAM" id="SSF57959">
    <property type="entry name" value="Leucine zipper domain"/>
    <property type="match status" value="1"/>
</dbReference>
<evidence type="ECO:0000256" key="5">
    <source>
        <dbReference type="ARBA" id="ARBA00022824"/>
    </source>
</evidence>
<evidence type="ECO:0000256" key="1">
    <source>
        <dbReference type="ARBA" id="ARBA00004123"/>
    </source>
</evidence>
<proteinExistence type="inferred from homology"/>
<dbReference type="PANTHER" id="PTHR47416">
    <property type="entry name" value="BASIC-LEUCINE ZIPPER TRANSCRIPTION FACTOR F-RELATED"/>
    <property type="match status" value="1"/>
</dbReference>
<evidence type="ECO:0000256" key="10">
    <source>
        <dbReference type="ARBA" id="ARBA00023163"/>
    </source>
</evidence>
<evidence type="ECO:0000256" key="14">
    <source>
        <dbReference type="SAM" id="Phobius"/>
    </source>
</evidence>
<dbReference type="GO" id="GO:0005789">
    <property type="term" value="C:endoplasmic reticulum membrane"/>
    <property type="evidence" value="ECO:0007669"/>
    <property type="project" value="UniProtKB-SubCell"/>
</dbReference>
<dbReference type="PROSITE" id="PS50217">
    <property type="entry name" value="BZIP"/>
    <property type="match status" value="1"/>
</dbReference>
<evidence type="ECO:0000256" key="7">
    <source>
        <dbReference type="ARBA" id="ARBA00023015"/>
    </source>
</evidence>
<gene>
    <name evidence="16" type="ORF">Sjap_012234</name>
</gene>
<dbReference type="GO" id="GO:0003700">
    <property type="term" value="F:DNA-binding transcription factor activity"/>
    <property type="evidence" value="ECO:0007669"/>
    <property type="project" value="InterPro"/>
</dbReference>
<evidence type="ECO:0000256" key="13">
    <source>
        <dbReference type="SAM" id="MobiDB-lite"/>
    </source>
</evidence>
<keyword evidence="4 14" id="KW-0812">Transmembrane</keyword>
<keyword evidence="8" id="KW-0238">DNA-binding</keyword>
<evidence type="ECO:0000256" key="3">
    <source>
        <dbReference type="ARBA" id="ARBA00007163"/>
    </source>
</evidence>
<keyword evidence="6 14" id="KW-1133">Transmembrane helix</keyword>
<feature type="transmembrane region" description="Helical" evidence="14">
    <location>
        <begin position="344"/>
        <end position="366"/>
    </location>
</feature>
<keyword evidence="9 14" id="KW-0472">Membrane</keyword>
<reference evidence="16 17" key="1">
    <citation type="submission" date="2024-01" db="EMBL/GenBank/DDBJ databases">
        <title>Genome assemblies of Stephania.</title>
        <authorList>
            <person name="Yang L."/>
        </authorList>
    </citation>
    <scope>NUCLEOTIDE SEQUENCE [LARGE SCALE GENOMIC DNA]</scope>
    <source>
        <strain evidence="16">QJT</strain>
        <tissue evidence="16">Leaf</tissue>
    </source>
</reference>
<keyword evidence="12" id="KW-0539">Nucleus</keyword>
<keyword evidence="10" id="KW-0804">Transcription</keyword>
<protein>
    <recommendedName>
        <fullName evidence="15">BZIP domain-containing protein</fullName>
    </recommendedName>
</protein>
<dbReference type="GO" id="GO:0005634">
    <property type="term" value="C:nucleus"/>
    <property type="evidence" value="ECO:0007669"/>
    <property type="project" value="UniProtKB-SubCell"/>
</dbReference>
<keyword evidence="5" id="KW-0256">Endoplasmic reticulum</keyword>
<evidence type="ECO:0000256" key="8">
    <source>
        <dbReference type="ARBA" id="ARBA00023125"/>
    </source>
</evidence>
<evidence type="ECO:0000256" key="4">
    <source>
        <dbReference type="ARBA" id="ARBA00022692"/>
    </source>
</evidence>
<dbReference type="SMART" id="SM00338">
    <property type="entry name" value="BRLZ"/>
    <property type="match status" value="1"/>
</dbReference>
<feature type="compositionally biased region" description="Polar residues" evidence="13">
    <location>
        <begin position="114"/>
        <end position="128"/>
    </location>
</feature>
<evidence type="ECO:0000256" key="11">
    <source>
        <dbReference type="ARBA" id="ARBA00023180"/>
    </source>
</evidence>
<feature type="compositionally biased region" description="Acidic residues" evidence="13">
    <location>
        <begin position="62"/>
        <end position="73"/>
    </location>
</feature>
<feature type="region of interest" description="Disordered" evidence="13">
    <location>
        <begin position="1"/>
        <end position="33"/>
    </location>
</feature>
<dbReference type="InterPro" id="IPR046347">
    <property type="entry name" value="bZIP_sf"/>
</dbReference>
<evidence type="ECO:0000256" key="9">
    <source>
        <dbReference type="ARBA" id="ARBA00023136"/>
    </source>
</evidence>
<feature type="compositionally biased region" description="Polar residues" evidence="13">
    <location>
        <begin position="609"/>
        <end position="618"/>
    </location>
</feature>
<name>A0AAP0NWK3_9MAGN</name>
<dbReference type="Gene3D" id="1.20.5.170">
    <property type="match status" value="1"/>
</dbReference>
<dbReference type="InterPro" id="IPR004827">
    <property type="entry name" value="bZIP"/>
</dbReference>
<feature type="compositionally biased region" description="Low complexity" evidence="13">
    <location>
        <begin position="85"/>
        <end position="95"/>
    </location>
</feature>
<feature type="domain" description="BZIP" evidence="15">
    <location>
        <begin position="216"/>
        <end position="276"/>
    </location>
</feature>
<accession>A0AAP0NWK3</accession>
<dbReference type="EMBL" id="JBBNAE010000005">
    <property type="protein sequence ID" value="KAK9122632.1"/>
    <property type="molecule type" value="Genomic_DNA"/>
</dbReference>
<evidence type="ECO:0000256" key="6">
    <source>
        <dbReference type="ARBA" id="ARBA00022989"/>
    </source>
</evidence>
<dbReference type="PANTHER" id="PTHR47416:SF3">
    <property type="entry name" value="BZIP TRANSCRIPTION FACTOR 17-RELATED"/>
    <property type="match status" value="1"/>
</dbReference>
<dbReference type="GO" id="GO:0006950">
    <property type="term" value="P:response to stress"/>
    <property type="evidence" value="ECO:0007669"/>
    <property type="project" value="UniProtKB-ARBA"/>
</dbReference>
<keyword evidence="17" id="KW-1185">Reference proteome</keyword>
<evidence type="ECO:0000256" key="12">
    <source>
        <dbReference type="ARBA" id="ARBA00023242"/>
    </source>
</evidence>
<dbReference type="CDD" id="cd14704">
    <property type="entry name" value="bZIP_HY5-like"/>
    <property type="match status" value="1"/>
</dbReference>
<evidence type="ECO:0000313" key="16">
    <source>
        <dbReference type="EMBL" id="KAK9122632.1"/>
    </source>
</evidence>
<dbReference type="AlphaFoldDB" id="A0AAP0NWK3"/>
<comment type="subcellular location">
    <subcellularLocation>
        <location evidence="2">Endoplasmic reticulum membrane</location>
        <topology evidence="2">Single-pass membrane protein</topology>
    </subcellularLocation>
    <subcellularLocation>
        <location evidence="1">Nucleus</location>
    </subcellularLocation>
</comment>
<evidence type="ECO:0000259" key="15">
    <source>
        <dbReference type="PROSITE" id="PS50217"/>
    </source>
</evidence>
<comment type="similarity">
    <text evidence="3">Belongs to the bZIP family.</text>
</comment>
<evidence type="ECO:0000256" key="2">
    <source>
        <dbReference type="ARBA" id="ARBA00004389"/>
    </source>
</evidence>
<feature type="region of interest" description="Disordered" evidence="13">
    <location>
        <begin position="599"/>
        <end position="621"/>
    </location>
</feature>
<dbReference type="Proteomes" id="UP001417504">
    <property type="component" value="Unassembled WGS sequence"/>
</dbReference>
<dbReference type="Pfam" id="PF00170">
    <property type="entry name" value="bZIP_1"/>
    <property type="match status" value="1"/>
</dbReference>
<feature type="region of interest" description="Disordered" evidence="13">
    <location>
        <begin position="54"/>
        <end position="169"/>
    </location>
</feature>
<evidence type="ECO:0000313" key="17">
    <source>
        <dbReference type="Proteomes" id="UP001417504"/>
    </source>
</evidence>
<feature type="compositionally biased region" description="Polar residues" evidence="13">
    <location>
        <begin position="75"/>
        <end position="84"/>
    </location>
</feature>
<sequence>MEAYAFAGDAPAAETSPEDFDPSPEFDPHQFPPLDLDFLSNDLVFDDDPDFDFSLDNLSFPIEEEGFEIDEEGPSSTVSDAEQNSGDGSSGDVDGILNHPTPESGGCDRGVSVPASSQDSVMMNSGSPDSVVDLEGLNNLNSQSPDSGVNLSSGSTVFTRSGPLVGEDDEQMVKLDLKRKMEREEESHCENASRVCKFRRGTQSKSANSVPVLDEEDKKAARLMRNRESAQLSRQRKKHYVEELEDKVRSMHGMITDLNGKVSFFMAENASLRQQLSIGAVYPPPPMASMPYPWYPYTYPMKPQGSQVPLVPIPKLKPHEPILAPMKAGNKSDSKKSGSKTKKVASVSFLGLLFFMVLFGGLVPFVNNRYGERMEVGSDRWPQGRVLTVNGTYRGGERGYGKGMESEHSSKVNSDGFVSAGNFTEPLVASLYVPRNDKLVKIDGNLIINSVLASEKAMTRSRGSSEMKNDKAPVSSSGKATGTGLVVAGNLRPSIAVSNDRKSHSYGSDRSSLNDGSLQKWFREGMEGPILSSGMCTEVFQFEISPTSSNSGAIVPVASSMHNASVNGTTRSVDPSKRMNRRILDNLPIPLPGVDFNATGQYDGKASPDPNSNRNGTVSPPMVVSVMFDPREAGDGESDGMISPKSISRIFVVVLLDSVKYVTYSCMLPFKSSSPHLVAN</sequence>
<organism evidence="16 17">
    <name type="scientific">Stephania japonica</name>
    <dbReference type="NCBI Taxonomy" id="461633"/>
    <lineage>
        <taxon>Eukaryota</taxon>
        <taxon>Viridiplantae</taxon>
        <taxon>Streptophyta</taxon>
        <taxon>Embryophyta</taxon>
        <taxon>Tracheophyta</taxon>
        <taxon>Spermatophyta</taxon>
        <taxon>Magnoliopsida</taxon>
        <taxon>Ranunculales</taxon>
        <taxon>Menispermaceae</taxon>
        <taxon>Menispermoideae</taxon>
        <taxon>Cissampelideae</taxon>
        <taxon>Stephania</taxon>
    </lineage>
</organism>
<comment type="caution">
    <text evidence="16">The sequence shown here is derived from an EMBL/GenBank/DDBJ whole genome shotgun (WGS) entry which is preliminary data.</text>
</comment>